<dbReference type="Gene3D" id="1.10.287.110">
    <property type="entry name" value="DnaJ domain"/>
    <property type="match status" value="1"/>
</dbReference>
<dbReference type="AlphaFoldDB" id="A0AAW2Y2H4"/>
<dbReference type="Pfam" id="PF00226">
    <property type="entry name" value="DnaJ"/>
    <property type="match status" value="1"/>
</dbReference>
<dbReference type="InterPro" id="IPR036869">
    <property type="entry name" value="J_dom_sf"/>
</dbReference>
<dbReference type="EMBL" id="JACGWN010000002">
    <property type="protein sequence ID" value="KAL0459933.1"/>
    <property type="molecule type" value="Genomic_DNA"/>
</dbReference>
<dbReference type="GO" id="GO:0009507">
    <property type="term" value="C:chloroplast"/>
    <property type="evidence" value="ECO:0007669"/>
    <property type="project" value="TreeGrafter"/>
</dbReference>
<dbReference type="InterPro" id="IPR018253">
    <property type="entry name" value="DnaJ_domain_CS"/>
</dbReference>
<dbReference type="CDD" id="cd06257">
    <property type="entry name" value="DnaJ"/>
    <property type="match status" value="1"/>
</dbReference>
<dbReference type="PROSITE" id="PS00636">
    <property type="entry name" value="DNAJ_1"/>
    <property type="match status" value="1"/>
</dbReference>
<dbReference type="PROSITE" id="PS50076">
    <property type="entry name" value="DNAJ_2"/>
    <property type="match status" value="1"/>
</dbReference>
<dbReference type="InterPro" id="IPR001623">
    <property type="entry name" value="DnaJ_domain"/>
</dbReference>
<reference evidence="2" key="2">
    <citation type="journal article" date="2024" name="Plant">
        <title>Genomic evolution and insights into agronomic trait innovations of Sesamum species.</title>
        <authorList>
            <person name="Miao H."/>
            <person name="Wang L."/>
            <person name="Qu L."/>
            <person name="Liu H."/>
            <person name="Sun Y."/>
            <person name="Le M."/>
            <person name="Wang Q."/>
            <person name="Wei S."/>
            <person name="Zheng Y."/>
            <person name="Lin W."/>
            <person name="Duan Y."/>
            <person name="Cao H."/>
            <person name="Xiong S."/>
            <person name="Wang X."/>
            <person name="Wei L."/>
            <person name="Li C."/>
            <person name="Ma Q."/>
            <person name="Ju M."/>
            <person name="Zhao R."/>
            <person name="Li G."/>
            <person name="Mu C."/>
            <person name="Tian Q."/>
            <person name="Mei H."/>
            <person name="Zhang T."/>
            <person name="Gao T."/>
            <person name="Zhang H."/>
        </authorList>
    </citation>
    <scope>NUCLEOTIDE SEQUENCE</scope>
    <source>
        <strain evidence="2">KEN1</strain>
    </source>
</reference>
<dbReference type="SMART" id="SM00271">
    <property type="entry name" value="DnaJ"/>
    <property type="match status" value="1"/>
</dbReference>
<dbReference type="PANTHER" id="PTHR45090:SF4">
    <property type="entry name" value="J DOMAIN-CONTAINING PROTEIN"/>
    <property type="match status" value="1"/>
</dbReference>
<protein>
    <submittedName>
        <fullName evidence="2">Chaperone protein dnaJ 20, chloroplastic</fullName>
    </submittedName>
</protein>
<name>A0AAW2Y2H4_9LAMI</name>
<evidence type="ECO:0000259" key="1">
    <source>
        <dbReference type="PROSITE" id="PS50076"/>
    </source>
</evidence>
<dbReference type="InterPro" id="IPR053232">
    <property type="entry name" value="DnaJ_C/III_chloroplastic"/>
</dbReference>
<evidence type="ECO:0000313" key="2">
    <source>
        <dbReference type="EMBL" id="KAL0459933.1"/>
    </source>
</evidence>
<dbReference type="PANTHER" id="PTHR45090">
    <property type="entry name" value="CHAPERONE PROTEIN DNAJ 20 CHLOROPLASTIC"/>
    <property type="match status" value="1"/>
</dbReference>
<feature type="domain" description="J" evidence="1">
    <location>
        <begin position="68"/>
        <end position="136"/>
    </location>
</feature>
<gene>
    <name evidence="2" type="ORF">Slati_0620500</name>
</gene>
<proteinExistence type="predicted"/>
<organism evidence="2">
    <name type="scientific">Sesamum latifolium</name>
    <dbReference type="NCBI Taxonomy" id="2727402"/>
    <lineage>
        <taxon>Eukaryota</taxon>
        <taxon>Viridiplantae</taxon>
        <taxon>Streptophyta</taxon>
        <taxon>Embryophyta</taxon>
        <taxon>Tracheophyta</taxon>
        <taxon>Spermatophyta</taxon>
        <taxon>Magnoliopsida</taxon>
        <taxon>eudicotyledons</taxon>
        <taxon>Gunneridae</taxon>
        <taxon>Pentapetalae</taxon>
        <taxon>asterids</taxon>
        <taxon>lamiids</taxon>
        <taxon>Lamiales</taxon>
        <taxon>Pedaliaceae</taxon>
        <taxon>Sesamum</taxon>
    </lineage>
</organism>
<dbReference type="PRINTS" id="PR00625">
    <property type="entry name" value="JDOMAIN"/>
</dbReference>
<sequence length="204" mass="23430">MTSAHLVSTAEPTLHLCSKPRNSVTGNVISSISFSSRVTTSRISVRNRSRPGRARIQAFYAPVETRETLYQVLGITETGSSYTEIKKAYKEMARKYHPDVSPPERVDEYTRRFILVHEAYETLSNPEKRASYDRDLAMGSGFGCSAGRKSRQYHQGMEEKREWKYRWEVQVDELKRRAENFNSNSRGREECLGVLECATRPHDS</sequence>
<comment type="caution">
    <text evidence="2">The sequence shown here is derived from an EMBL/GenBank/DDBJ whole genome shotgun (WGS) entry which is preliminary data.</text>
</comment>
<reference evidence="2" key="1">
    <citation type="submission" date="2020-06" db="EMBL/GenBank/DDBJ databases">
        <authorList>
            <person name="Li T."/>
            <person name="Hu X."/>
            <person name="Zhang T."/>
            <person name="Song X."/>
            <person name="Zhang H."/>
            <person name="Dai N."/>
            <person name="Sheng W."/>
            <person name="Hou X."/>
            <person name="Wei L."/>
        </authorList>
    </citation>
    <scope>NUCLEOTIDE SEQUENCE</scope>
    <source>
        <strain evidence="2">KEN1</strain>
        <tissue evidence="2">Leaf</tissue>
    </source>
</reference>
<dbReference type="SUPFAM" id="SSF46565">
    <property type="entry name" value="Chaperone J-domain"/>
    <property type="match status" value="1"/>
</dbReference>
<accession>A0AAW2Y2H4</accession>